<dbReference type="EMBL" id="CAJVPZ010090372">
    <property type="protein sequence ID" value="CAG8814808.1"/>
    <property type="molecule type" value="Genomic_DNA"/>
</dbReference>
<name>A0A9N9KA65_9GLOM</name>
<protein>
    <submittedName>
        <fullName evidence="2">17929_t:CDS:1</fullName>
    </submittedName>
</protein>
<sequence>YTVSLMDPARESILATYGIPMPLSRTSRNSNGGGPPNRRGTTDSRTSKRYSMTMLYSMAAEQDVEVEDDLAK</sequence>
<evidence type="ECO:0000256" key="1">
    <source>
        <dbReference type="SAM" id="MobiDB-lite"/>
    </source>
</evidence>
<dbReference type="Proteomes" id="UP000789396">
    <property type="component" value="Unassembled WGS sequence"/>
</dbReference>
<gene>
    <name evidence="2" type="ORF">RFULGI_LOCUS19137</name>
</gene>
<keyword evidence="3" id="KW-1185">Reference proteome</keyword>
<dbReference type="AlphaFoldDB" id="A0A9N9KA65"/>
<comment type="caution">
    <text evidence="2">The sequence shown here is derived from an EMBL/GenBank/DDBJ whole genome shotgun (WGS) entry which is preliminary data.</text>
</comment>
<feature type="region of interest" description="Disordered" evidence="1">
    <location>
        <begin position="19"/>
        <end position="49"/>
    </location>
</feature>
<proteinExistence type="predicted"/>
<dbReference type="OrthoDB" id="775356at2759"/>
<evidence type="ECO:0000313" key="3">
    <source>
        <dbReference type="Proteomes" id="UP000789396"/>
    </source>
</evidence>
<reference evidence="2" key="1">
    <citation type="submission" date="2021-06" db="EMBL/GenBank/DDBJ databases">
        <authorList>
            <person name="Kallberg Y."/>
            <person name="Tangrot J."/>
            <person name="Rosling A."/>
        </authorList>
    </citation>
    <scope>NUCLEOTIDE SEQUENCE</scope>
    <source>
        <strain evidence="2">IN212</strain>
    </source>
</reference>
<evidence type="ECO:0000313" key="2">
    <source>
        <dbReference type="EMBL" id="CAG8814808.1"/>
    </source>
</evidence>
<organism evidence="2 3">
    <name type="scientific">Racocetra fulgida</name>
    <dbReference type="NCBI Taxonomy" id="60492"/>
    <lineage>
        <taxon>Eukaryota</taxon>
        <taxon>Fungi</taxon>
        <taxon>Fungi incertae sedis</taxon>
        <taxon>Mucoromycota</taxon>
        <taxon>Glomeromycotina</taxon>
        <taxon>Glomeromycetes</taxon>
        <taxon>Diversisporales</taxon>
        <taxon>Gigasporaceae</taxon>
        <taxon>Racocetra</taxon>
    </lineage>
</organism>
<accession>A0A9N9KA65</accession>
<feature type="non-terminal residue" evidence="2">
    <location>
        <position position="72"/>
    </location>
</feature>
<feature type="non-terminal residue" evidence="2">
    <location>
        <position position="1"/>
    </location>
</feature>